<dbReference type="AlphaFoldDB" id="D4DAD8"/>
<evidence type="ECO:0000313" key="2">
    <source>
        <dbReference type="Proteomes" id="UP000008383"/>
    </source>
</evidence>
<name>D4DAD8_TRIVH</name>
<protein>
    <submittedName>
        <fullName evidence="1">Uncharacterized protein</fullName>
    </submittedName>
</protein>
<comment type="caution">
    <text evidence="1">The sequence shown here is derived from an EMBL/GenBank/DDBJ whole genome shotgun (WGS) entry which is preliminary data.</text>
</comment>
<reference evidence="2" key="1">
    <citation type="journal article" date="2011" name="Genome Biol.">
        <title>Comparative and functional genomics provide insights into the pathogenicity of dermatophytic fungi.</title>
        <authorList>
            <person name="Burmester A."/>
            <person name="Shelest E."/>
            <person name="Gloeckner G."/>
            <person name="Heddergott C."/>
            <person name="Schindler S."/>
            <person name="Staib P."/>
            <person name="Heidel A."/>
            <person name="Felder M."/>
            <person name="Petzold A."/>
            <person name="Szafranski K."/>
            <person name="Feuermann M."/>
            <person name="Pedruzzi I."/>
            <person name="Priebe S."/>
            <person name="Groth M."/>
            <person name="Winkler R."/>
            <person name="Li W."/>
            <person name="Kniemeyer O."/>
            <person name="Schroeckh V."/>
            <person name="Hertweck C."/>
            <person name="Hube B."/>
            <person name="White T.C."/>
            <person name="Platzer M."/>
            <person name="Guthke R."/>
            <person name="Heitman J."/>
            <person name="Woestemeyer J."/>
            <person name="Zipfel P.F."/>
            <person name="Monod M."/>
            <person name="Brakhage A.A."/>
        </authorList>
    </citation>
    <scope>NUCLEOTIDE SEQUENCE [LARGE SCALE GENOMIC DNA]</scope>
    <source>
        <strain evidence="2">HKI 0517</strain>
    </source>
</reference>
<evidence type="ECO:0000313" key="1">
    <source>
        <dbReference type="EMBL" id="EFE41136.1"/>
    </source>
</evidence>
<dbReference type="HOGENOM" id="CLU_1434110_0_0_1"/>
<accession>D4DAD8</accession>
<keyword evidence="2" id="KW-1185">Reference proteome</keyword>
<organism evidence="1 2">
    <name type="scientific">Trichophyton verrucosum (strain HKI 0517)</name>
    <dbReference type="NCBI Taxonomy" id="663202"/>
    <lineage>
        <taxon>Eukaryota</taxon>
        <taxon>Fungi</taxon>
        <taxon>Dikarya</taxon>
        <taxon>Ascomycota</taxon>
        <taxon>Pezizomycotina</taxon>
        <taxon>Eurotiomycetes</taxon>
        <taxon>Eurotiomycetidae</taxon>
        <taxon>Onygenales</taxon>
        <taxon>Arthrodermataceae</taxon>
        <taxon>Trichophyton</taxon>
    </lineage>
</organism>
<dbReference type="KEGG" id="tve:TRV_04085"/>
<dbReference type="RefSeq" id="XP_003021754.1">
    <property type="nucleotide sequence ID" value="XM_003021708.1"/>
</dbReference>
<dbReference type="GeneID" id="9578634"/>
<gene>
    <name evidence="1" type="ORF">TRV_04085</name>
</gene>
<dbReference type="OrthoDB" id="5404862at2759"/>
<dbReference type="EMBL" id="ACYE01000208">
    <property type="protein sequence ID" value="EFE41136.1"/>
    <property type="molecule type" value="Genomic_DNA"/>
</dbReference>
<proteinExistence type="predicted"/>
<dbReference type="Proteomes" id="UP000008383">
    <property type="component" value="Unassembled WGS sequence"/>
</dbReference>
<sequence>MCQWIDENKYDVQLNPMEKHGSKNIITITTAPDSHHQNLKFFRFAVPQIIREHTTVILLTSTFLTTASMKLSLVVACALASIAIAAPITGGYAEGVDLVAPRIGYKAKRRYPELAENPTQVTSAEGVDLVAPRIGYKAKRRYPELAENPTQVTSAEGVDLVAPRIGAYSTNYLESSWQQLTVFLKGIEVT</sequence>